<dbReference type="InterPro" id="IPR040122">
    <property type="entry name" value="Importin_beta"/>
</dbReference>
<evidence type="ECO:0000256" key="2">
    <source>
        <dbReference type="ARBA" id="ARBA00004496"/>
    </source>
</evidence>
<dbReference type="KEGG" id="clus:A9F13_24g00594"/>
<evidence type="ECO:0000259" key="9">
    <source>
        <dbReference type="PROSITE" id="PS50166"/>
    </source>
</evidence>
<dbReference type="InterPro" id="IPR011989">
    <property type="entry name" value="ARM-like"/>
</dbReference>
<dbReference type="InterPro" id="IPR001494">
    <property type="entry name" value="Importin-beta_N"/>
</dbReference>
<dbReference type="PANTHER" id="PTHR10527">
    <property type="entry name" value="IMPORTIN BETA"/>
    <property type="match status" value="1"/>
</dbReference>
<accession>A0AA91SZP5</accession>
<keyword evidence="7" id="KW-0539">Nucleus</keyword>
<keyword evidence="5" id="KW-0677">Repeat</keyword>
<dbReference type="GO" id="GO:0061608">
    <property type="term" value="F:nuclear import signal receptor activity"/>
    <property type="evidence" value="ECO:0007669"/>
    <property type="project" value="EnsemblFungi"/>
</dbReference>
<dbReference type="Gene3D" id="1.25.10.10">
    <property type="entry name" value="Leucine-rich Repeat Variant"/>
    <property type="match status" value="1"/>
</dbReference>
<dbReference type="SUPFAM" id="SSF48371">
    <property type="entry name" value="ARM repeat"/>
    <property type="match status" value="2"/>
</dbReference>
<sequence length="1106" mass="121603">MDAQFLSALEETLQQTFSPATVKQATSKLSKEFYTNPLALPSLLHILQNSQQDQIKQLAAVEARKLIGTKWESVDASLKPQIREALLQNTFTQPSKLIRHSSARVVSAIGEYDLQDNTWPDLLPNLVNAVQSSDAQTKEMAVYTLYTLLETQVPALVPHQDDFVNLFTGLLQDTTSQDIRVNAVLSLDVLSQFIEEDEEINPATAANFKASIPGMVNVLKEVIQADDSEKTKSVFNVFNSLIFLDNKLVGDQIVHLVSFVSEIAVNTQLDEEYRCMALQFLISCVSMRKSKIVSNNLGPQLTGVANRIASEEIDVDEELNNEDEENENEENQPATLALRLMGVLSGELPPSQVIVPFFDNLGGMMSSSNAFSRRAGLLCIGVACSGAPDYFATQINKILPVLINGLQDPEIVVKVAAVRAVSQLTSELQDAIADYHQQLLPLVIEIINSATHVMTYKYACYALDGIIEFMSHDAIAQYLEPLMSKLFSMLEQANSSSLKSAIVSAIGSTAFAGGKGFTPYFNQSIQVLEPFVANAAQTEGMSEEDIELRAVTFENISTMARAVGSESFSAYAKPLVEAAYASIGSEHSRIRESGFAFISNMAKVYGSEFSGFLEEIVPQILKCLEQEEFSFDLNGEEEDDFNEEDDEDLSNKFKINTGITIEKEIASVALAELAMGTGAAFAKYVEPSVKTLCEQIEVSYGMREAAMNALWKIVRAMFKATYGEKFAAPKGVPQQPYVDASILSLIKEARNITIGNLEEEFELTLVACDLDNLCEALQAFGAIAVLDDASDTASLEKLCVQLLSILKKEHASQLDDEDPVDEEEDASETEALLFESALEVLILLALTLGADFAKVFAPFKDVIFANITSKSKNKRVSAIGGLAEISAGLKESNPYFEDLLSVFSDRLAHDKSLEVKGNAAYGIGVLVENSQADLSGHYQQILQMLFHLLSKSDEQAKVDDEESRDVVNRSNANACGCVARMALKNPAAIPVEHVLPALLSHLPLQAAPEENGPILKWIIQLYEANNEVIMGQTERVVQVLAEIFQKEADRIKLVQESTLGREENIDKMKQFQTEELKQKVIELLRFLNQKYANIVSSHEILKAAIA</sequence>
<reference evidence="10 11" key="1">
    <citation type="submission" date="2017-04" db="EMBL/GenBank/DDBJ databases">
        <title>Draft genome of the yeast Clavispora lusitaniae type strain CBS 6936.</title>
        <authorList>
            <person name="Durrens P."/>
            <person name="Klopp C."/>
            <person name="Biteau N."/>
            <person name="Fitton-Ouhabi V."/>
            <person name="Dementhon K."/>
            <person name="Accoceberry I."/>
            <person name="Sherman D.J."/>
            <person name="Noel T."/>
        </authorList>
    </citation>
    <scope>NUCLEOTIDE SEQUENCE [LARGE SCALE GENOMIC DNA]</scope>
    <source>
        <strain evidence="10 11">CBS 6936</strain>
    </source>
</reference>
<dbReference type="GO" id="GO:0005737">
    <property type="term" value="C:cytoplasm"/>
    <property type="evidence" value="ECO:0007669"/>
    <property type="project" value="UniProtKB-SubCell"/>
</dbReference>
<keyword evidence="6" id="KW-0653">Protein transport</keyword>
<keyword evidence="4" id="KW-0963">Cytoplasm</keyword>
<dbReference type="InterPro" id="IPR021133">
    <property type="entry name" value="HEAT_type_2"/>
</dbReference>
<feature type="repeat" description="HEAT" evidence="8">
    <location>
        <begin position="398"/>
        <end position="436"/>
    </location>
</feature>
<evidence type="ECO:0000313" key="11">
    <source>
        <dbReference type="Proteomes" id="UP000195602"/>
    </source>
</evidence>
<dbReference type="InterPro" id="IPR057672">
    <property type="entry name" value="TPR_IPO4/5"/>
</dbReference>
<comment type="subcellular location">
    <subcellularLocation>
        <location evidence="2">Cytoplasm</location>
    </subcellularLocation>
    <subcellularLocation>
        <location evidence="1">Nucleus</location>
    </subcellularLocation>
</comment>
<gene>
    <name evidence="10" type="ORF">A9F13_24g00594</name>
</gene>
<dbReference type="SMART" id="SM00913">
    <property type="entry name" value="IBN_N"/>
    <property type="match status" value="1"/>
</dbReference>
<dbReference type="AlphaFoldDB" id="A0AA91SZP5"/>
<keyword evidence="3" id="KW-0813">Transport</keyword>
<dbReference type="Pfam" id="PF03810">
    <property type="entry name" value="IBN_N"/>
    <property type="match status" value="1"/>
</dbReference>
<feature type="domain" description="Importin N-terminal" evidence="9">
    <location>
        <begin position="25"/>
        <end position="92"/>
    </location>
</feature>
<organism evidence="10 11">
    <name type="scientific">Clavispora lusitaniae</name>
    <name type="common">Candida lusitaniae</name>
    <dbReference type="NCBI Taxonomy" id="36911"/>
    <lineage>
        <taxon>Eukaryota</taxon>
        <taxon>Fungi</taxon>
        <taxon>Dikarya</taxon>
        <taxon>Ascomycota</taxon>
        <taxon>Saccharomycotina</taxon>
        <taxon>Pichiomycetes</taxon>
        <taxon>Metschnikowiaceae</taxon>
        <taxon>Clavispora</taxon>
    </lineage>
</organism>
<evidence type="ECO:0000256" key="5">
    <source>
        <dbReference type="ARBA" id="ARBA00022737"/>
    </source>
</evidence>
<evidence type="ECO:0000256" key="3">
    <source>
        <dbReference type="ARBA" id="ARBA00022448"/>
    </source>
</evidence>
<dbReference type="Pfam" id="PF13513">
    <property type="entry name" value="HEAT_EZ"/>
    <property type="match status" value="1"/>
</dbReference>
<name>A0AA91SZP5_CLALS</name>
<dbReference type="GO" id="GO:0006607">
    <property type="term" value="P:NLS-bearing protein import into nucleus"/>
    <property type="evidence" value="ECO:0007669"/>
    <property type="project" value="EnsemblFungi"/>
</dbReference>
<dbReference type="GO" id="GO:0034399">
    <property type="term" value="C:nuclear periphery"/>
    <property type="evidence" value="ECO:0007669"/>
    <property type="project" value="EnsemblFungi"/>
</dbReference>
<dbReference type="Pfam" id="PF25780">
    <property type="entry name" value="TPR_IPO5"/>
    <property type="match status" value="1"/>
</dbReference>
<evidence type="ECO:0000313" key="10">
    <source>
        <dbReference type="EMBL" id="OVF05158.1"/>
    </source>
</evidence>
<proteinExistence type="predicted"/>
<evidence type="ECO:0000256" key="4">
    <source>
        <dbReference type="ARBA" id="ARBA00022490"/>
    </source>
</evidence>
<evidence type="ECO:0000256" key="6">
    <source>
        <dbReference type="ARBA" id="ARBA00022927"/>
    </source>
</evidence>
<dbReference type="InterPro" id="IPR016024">
    <property type="entry name" value="ARM-type_fold"/>
</dbReference>
<evidence type="ECO:0000256" key="7">
    <source>
        <dbReference type="ARBA" id="ARBA00023242"/>
    </source>
</evidence>
<evidence type="ECO:0000256" key="8">
    <source>
        <dbReference type="PROSITE-ProRule" id="PRU00103"/>
    </source>
</evidence>
<dbReference type="EMBL" id="LYUB02000024">
    <property type="protein sequence ID" value="OVF05158.1"/>
    <property type="molecule type" value="Genomic_DNA"/>
</dbReference>
<dbReference type="Proteomes" id="UP000195602">
    <property type="component" value="Unassembled WGS sequence"/>
</dbReference>
<dbReference type="GO" id="GO:0008139">
    <property type="term" value="F:nuclear localization sequence binding"/>
    <property type="evidence" value="ECO:0007669"/>
    <property type="project" value="EnsemblFungi"/>
</dbReference>
<dbReference type="PROSITE" id="PS50166">
    <property type="entry name" value="IMPORTIN_B_NT"/>
    <property type="match status" value="1"/>
</dbReference>
<dbReference type="OMA" id="ANACGCV"/>
<comment type="caution">
    <text evidence="10">The sequence shown here is derived from an EMBL/GenBank/DDBJ whole genome shotgun (WGS) entry which is preliminary data.</text>
</comment>
<evidence type="ECO:0000256" key="1">
    <source>
        <dbReference type="ARBA" id="ARBA00004123"/>
    </source>
</evidence>
<dbReference type="GO" id="GO:0031267">
    <property type="term" value="F:small GTPase binding"/>
    <property type="evidence" value="ECO:0007669"/>
    <property type="project" value="InterPro"/>
</dbReference>
<protein>
    <submittedName>
        <fullName evidence="10">Importin subunit</fullName>
    </submittedName>
</protein>
<dbReference type="PROSITE" id="PS50077">
    <property type="entry name" value="HEAT_REPEAT"/>
    <property type="match status" value="1"/>
</dbReference>
<dbReference type="GO" id="GO:2000220">
    <property type="term" value="P:regulation of pseudohyphal growth"/>
    <property type="evidence" value="ECO:0007669"/>
    <property type="project" value="EnsemblFungi"/>
</dbReference>